<evidence type="ECO:0000256" key="17">
    <source>
        <dbReference type="SAM" id="MobiDB-lite"/>
    </source>
</evidence>
<dbReference type="EMBL" id="JABAFG010000004">
    <property type="protein sequence ID" value="NME27725.1"/>
    <property type="molecule type" value="Genomic_DNA"/>
</dbReference>
<comment type="similarity">
    <text evidence="14 15">In the central section; belongs to the AAA ATPase family.</text>
</comment>
<keyword evidence="13 15" id="KW-0472">Membrane</keyword>
<evidence type="ECO:0000256" key="15">
    <source>
        <dbReference type="HAMAP-Rule" id="MF_01458"/>
    </source>
</evidence>
<dbReference type="AlphaFoldDB" id="A0A848BR42"/>
<dbReference type="Pfam" id="PF17862">
    <property type="entry name" value="AAA_lid_3"/>
    <property type="match status" value="1"/>
</dbReference>
<comment type="subunit">
    <text evidence="15">Homohexamer.</text>
</comment>
<dbReference type="InterPro" id="IPR027417">
    <property type="entry name" value="P-loop_NTPase"/>
</dbReference>
<dbReference type="CDD" id="cd19501">
    <property type="entry name" value="RecA-like_FtsH"/>
    <property type="match status" value="1"/>
</dbReference>
<comment type="function">
    <text evidence="15">Acts as a processive, ATP-dependent zinc metallopeptidase for both cytoplasmic and membrane proteins. Plays a role in the quality control of integral membrane proteins.</text>
</comment>
<comment type="caution">
    <text evidence="15">Lacks conserved residue(s) required for the propagation of feature annotation.</text>
</comment>
<comment type="similarity">
    <text evidence="2 15">In the C-terminal section; belongs to the peptidase M41 family.</text>
</comment>
<evidence type="ECO:0000256" key="13">
    <source>
        <dbReference type="ARBA" id="ARBA00023136"/>
    </source>
</evidence>
<dbReference type="Pfam" id="PF06480">
    <property type="entry name" value="FtsH_ext"/>
    <property type="match status" value="1"/>
</dbReference>
<dbReference type="SUPFAM" id="SSF140990">
    <property type="entry name" value="FtsH protease domain-like"/>
    <property type="match status" value="1"/>
</dbReference>
<evidence type="ECO:0000256" key="10">
    <source>
        <dbReference type="ARBA" id="ARBA00022840"/>
    </source>
</evidence>
<dbReference type="InterPro" id="IPR000642">
    <property type="entry name" value="Peptidase_M41"/>
</dbReference>
<keyword evidence="10 15" id="KW-0067">ATP-binding</keyword>
<evidence type="ECO:0000256" key="16">
    <source>
        <dbReference type="RuleBase" id="RU003651"/>
    </source>
</evidence>
<dbReference type="Pfam" id="PF00004">
    <property type="entry name" value="AAA"/>
    <property type="match status" value="1"/>
</dbReference>
<feature type="active site" evidence="15">
    <location>
        <position position="418"/>
    </location>
</feature>
<dbReference type="InterPro" id="IPR003960">
    <property type="entry name" value="ATPase_AAA_CS"/>
</dbReference>
<feature type="compositionally biased region" description="Basic and acidic residues" evidence="17">
    <location>
        <begin position="631"/>
        <end position="640"/>
    </location>
</feature>
<dbReference type="InterPro" id="IPR003593">
    <property type="entry name" value="AAA+_ATPase"/>
</dbReference>
<feature type="region of interest" description="Disordered" evidence="17">
    <location>
        <begin position="599"/>
        <end position="661"/>
    </location>
</feature>
<feature type="binding site" evidence="15">
    <location>
        <position position="417"/>
    </location>
    <ligand>
        <name>Zn(2+)</name>
        <dbReference type="ChEBI" id="CHEBI:29105"/>
        <note>catalytic</note>
    </ligand>
</feature>
<dbReference type="GO" id="GO:0030163">
    <property type="term" value="P:protein catabolic process"/>
    <property type="evidence" value="ECO:0007669"/>
    <property type="project" value="UniProtKB-UniRule"/>
</dbReference>
<dbReference type="FunFam" id="1.20.58.760:FF:000001">
    <property type="entry name" value="ATP-dependent zinc metalloprotease FtsH"/>
    <property type="match status" value="1"/>
</dbReference>
<evidence type="ECO:0000256" key="14">
    <source>
        <dbReference type="ARBA" id="ARBA00061570"/>
    </source>
</evidence>
<dbReference type="PROSITE" id="PS00674">
    <property type="entry name" value="AAA"/>
    <property type="match status" value="1"/>
</dbReference>
<dbReference type="GO" id="GO:0005524">
    <property type="term" value="F:ATP binding"/>
    <property type="evidence" value="ECO:0007669"/>
    <property type="project" value="UniProtKB-UniRule"/>
</dbReference>
<keyword evidence="4 15" id="KW-0645">Protease</keyword>
<dbReference type="Gene3D" id="3.40.50.300">
    <property type="entry name" value="P-loop containing nucleotide triphosphate hydrolases"/>
    <property type="match status" value="1"/>
</dbReference>
<evidence type="ECO:0000256" key="12">
    <source>
        <dbReference type="ARBA" id="ARBA00023049"/>
    </source>
</evidence>
<dbReference type="FunFam" id="1.10.8.60:FF:000001">
    <property type="entry name" value="ATP-dependent zinc metalloprotease FtsH"/>
    <property type="match status" value="1"/>
</dbReference>
<keyword evidence="11 15" id="KW-1133">Transmembrane helix</keyword>
<evidence type="ECO:0000256" key="2">
    <source>
        <dbReference type="ARBA" id="ARBA00010044"/>
    </source>
</evidence>
<evidence type="ECO:0000256" key="9">
    <source>
        <dbReference type="ARBA" id="ARBA00022833"/>
    </source>
</evidence>
<dbReference type="InterPro" id="IPR041569">
    <property type="entry name" value="AAA_lid_3"/>
</dbReference>
<dbReference type="NCBIfam" id="TIGR01241">
    <property type="entry name" value="FtsH_fam"/>
    <property type="match status" value="1"/>
</dbReference>
<comment type="subcellular location">
    <subcellularLocation>
        <location evidence="15">Cell membrane</location>
        <topology evidence="15">Multi-pass membrane protein</topology>
        <orientation evidence="15">Cytoplasmic side</orientation>
    </subcellularLocation>
    <subcellularLocation>
        <location evidence="1">Membrane</location>
    </subcellularLocation>
</comment>
<dbReference type="Pfam" id="PF01434">
    <property type="entry name" value="Peptidase_M41"/>
    <property type="match status" value="1"/>
</dbReference>
<feature type="compositionally biased region" description="Polar residues" evidence="17">
    <location>
        <begin position="611"/>
        <end position="623"/>
    </location>
</feature>
<comment type="cofactor">
    <cofactor evidence="15">
        <name>Zn(2+)</name>
        <dbReference type="ChEBI" id="CHEBI:29105"/>
    </cofactor>
    <text evidence="15">Binds 1 zinc ion per subunit.</text>
</comment>
<dbReference type="InterPro" id="IPR003959">
    <property type="entry name" value="ATPase_AAA_core"/>
</dbReference>
<dbReference type="GO" id="GO:0004222">
    <property type="term" value="F:metalloendopeptidase activity"/>
    <property type="evidence" value="ECO:0007669"/>
    <property type="project" value="InterPro"/>
</dbReference>
<keyword evidence="9 15" id="KW-0862">Zinc</keyword>
<dbReference type="GO" id="GO:0004176">
    <property type="term" value="F:ATP-dependent peptidase activity"/>
    <property type="evidence" value="ECO:0007669"/>
    <property type="project" value="InterPro"/>
</dbReference>
<keyword evidence="5 15" id="KW-0812">Transmembrane</keyword>
<dbReference type="HAMAP" id="MF_01458">
    <property type="entry name" value="FtsH"/>
    <property type="match status" value="1"/>
</dbReference>
<comment type="similarity">
    <text evidence="16">Belongs to the AAA ATPase family.</text>
</comment>
<evidence type="ECO:0000313" key="20">
    <source>
        <dbReference type="Proteomes" id="UP000591071"/>
    </source>
</evidence>
<dbReference type="GO" id="GO:0008270">
    <property type="term" value="F:zinc ion binding"/>
    <property type="evidence" value="ECO:0007669"/>
    <property type="project" value="UniProtKB-UniRule"/>
</dbReference>
<dbReference type="Gene3D" id="1.20.58.760">
    <property type="entry name" value="Peptidase M41"/>
    <property type="match status" value="1"/>
</dbReference>
<evidence type="ECO:0000313" key="19">
    <source>
        <dbReference type="EMBL" id="NME27725.1"/>
    </source>
</evidence>
<dbReference type="FunFam" id="3.40.50.300:FF:000001">
    <property type="entry name" value="ATP-dependent zinc metalloprotease FtsH"/>
    <property type="match status" value="1"/>
</dbReference>
<keyword evidence="3 15" id="KW-1003">Cell membrane</keyword>
<sequence length="661" mass="72077">MLSKFVRNVSLYLLIIIVAVSIIDAFTTNKSDKSEITYTNFMNQVQQKKVDAVQITDDHAIVGQLKDGTSFTSYAPTDSALLPALRDADVNIIAKPPEQPSWWMSMLSNVLPILILIGVWFFIMQQTQGGGGRVMNFGKSHAKMHGEGKIKVSFKDVAGEDEAKEELSEIVEFLRNPSKYNNIGAKIPKGVLLFGPPGTGKTLLARAVAGEAGVPFFSISGSDFVEMFVGVGASRVRDLFSQAKKNAPCIVFIDEIDAVGRQRGAGLGGGHDEREQTLNQLLVEMDGFGANEGIITIAATNRPDILDPALLRPGRFDRQITVDRPDLRGRIAILKVHAKGKPLGKDVDLETIAKKTPGFTGADLGNLLNEAALLAARQDKKVINMPELEEASEKVCFGPERRSHVISEKEKRLTAVHESGHALIAYLLPDADPVHKVTIIPRGRAGGYTMMLPEEDRSYETKSYYLAQIRVALGGRAAEQIVFNEISSGASGDLQSVTRIVRQMITRLGMSSKLGPMVFGEQQEQVFLGKNLGHERNYGERVAELIDKEMHDIVSEAYADTLRILREHLDALKSMANALMEVETINSVQVKNLVEYGTLDAPEPETADTDAAQSAGTETQEAGQTAPEPLADSKPDDNKTETPSGSVEVSPWGNTLNKKDE</sequence>
<feature type="domain" description="AAA+ ATPase" evidence="18">
    <location>
        <begin position="187"/>
        <end position="326"/>
    </location>
</feature>
<dbReference type="Proteomes" id="UP000591071">
    <property type="component" value="Unassembled WGS sequence"/>
</dbReference>
<evidence type="ECO:0000256" key="5">
    <source>
        <dbReference type="ARBA" id="ARBA00022692"/>
    </source>
</evidence>
<feature type="binding site" evidence="15">
    <location>
        <begin position="195"/>
        <end position="202"/>
    </location>
    <ligand>
        <name>ATP</name>
        <dbReference type="ChEBI" id="CHEBI:30616"/>
    </ligand>
</feature>
<keyword evidence="8 15" id="KW-0378">Hydrolase</keyword>
<dbReference type="PANTHER" id="PTHR23076">
    <property type="entry name" value="METALLOPROTEASE M41 FTSH"/>
    <property type="match status" value="1"/>
</dbReference>
<evidence type="ECO:0000256" key="7">
    <source>
        <dbReference type="ARBA" id="ARBA00022741"/>
    </source>
</evidence>
<dbReference type="InterPro" id="IPR011546">
    <property type="entry name" value="Pept_M41_FtsH_extracell"/>
</dbReference>
<dbReference type="Gene3D" id="1.10.8.60">
    <property type="match status" value="1"/>
</dbReference>
<evidence type="ECO:0000259" key="18">
    <source>
        <dbReference type="SMART" id="SM00382"/>
    </source>
</evidence>
<feature type="compositionally biased region" description="Polar residues" evidence="17">
    <location>
        <begin position="641"/>
        <end position="661"/>
    </location>
</feature>
<feature type="binding site" evidence="15">
    <location>
        <position position="493"/>
    </location>
    <ligand>
        <name>Zn(2+)</name>
        <dbReference type="ChEBI" id="CHEBI:29105"/>
        <note>catalytic</note>
    </ligand>
</feature>
<dbReference type="SMART" id="SM00382">
    <property type="entry name" value="AAA"/>
    <property type="match status" value="1"/>
</dbReference>
<proteinExistence type="inferred from homology"/>
<feature type="binding site" evidence="15">
    <location>
        <position position="421"/>
    </location>
    <ligand>
        <name>Zn(2+)</name>
        <dbReference type="ChEBI" id="CHEBI:29105"/>
        <note>catalytic</note>
    </ligand>
</feature>
<accession>A0A848BR42</accession>
<evidence type="ECO:0000256" key="1">
    <source>
        <dbReference type="ARBA" id="ARBA00004370"/>
    </source>
</evidence>
<evidence type="ECO:0000256" key="3">
    <source>
        <dbReference type="ARBA" id="ARBA00022475"/>
    </source>
</evidence>
<dbReference type="GO" id="GO:0016887">
    <property type="term" value="F:ATP hydrolysis activity"/>
    <property type="evidence" value="ECO:0007669"/>
    <property type="project" value="UniProtKB-UniRule"/>
</dbReference>
<organism evidence="19 20">
    <name type="scientific">Megasphaera hexanoica</name>
    <dbReference type="NCBI Taxonomy" id="1675036"/>
    <lineage>
        <taxon>Bacteria</taxon>
        <taxon>Bacillati</taxon>
        <taxon>Bacillota</taxon>
        <taxon>Negativicutes</taxon>
        <taxon>Veillonellales</taxon>
        <taxon>Veillonellaceae</taxon>
        <taxon>Megasphaera</taxon>
    </lineage>
</organism>
<dbReference type="InterPro" id="IPR037219">
    <property type="entry name" value="Peptidase_M41-like"/>
</dbReference>
<dbReference type="PANTHER" id="PTHR23076:SF97">
    <property type="entry name" value="ATP-DEPENDENT ZINC METALLOPROTEASE YME1L1"/>
    <property type="match status" value="1"/>
</dbReference>
<dbReference type="GO" id="GO:0005886">
    <property type="term" value="C:plasma membrane"/>
    <property type="evidence" value="ECO:0007669"/>
    <property type="project" value="UniProtKB-SubCell"/>
</dbReference>
<comment type="caution">
    <text evidence="19">The sequence shown here is derived from an EMBL/GenBank/DDBJ whole genome shotgun (WGS) entry which is preliminary data.</text>
</comment>
<reference evidence="19 20" key="1">
    <citation type="submission" date="2020-04" db="EMBL/GenBank/DDBJ databases">
        <authorList>
            <person name="Hitch T.C.A."/>
            <person name="Wylensek D."/>
            <person name="Clavel T."/>
        </authorList>
    </citation>
    <scope>NUCLEOTIDE SEQUENCE [LARGE SCALE GENOMIC DNA]</scope>
    <source>
        <strain evidence="19 20">Oil-RF-744-FAT-WT-6-1</strain>
    </source>
</reference>
<dbReference type="Gene3D" id="3.30.720.210">
    <property type="match status" value="1"/>
</dbReference>
<protein>
    <recommendedName>
        <fullName evidence="15">ATP-dependent zinc metalloprotease FtsH</fullName>
        <ecNumber evidence="15">3.4.24.-</ecNumber>
    </recommendedName>
</protein>
<evidence type="ECO:0000256" key="8">
    <source>
        <dbReference type="ARBA" id="ARBA00022801"/>
    </source>
</evidence>
<evidence type="ECO:0000256" key="11">
    <source>
        <dbReference type="ARBA" id="ARBA00022989"/>
    </source>
</evidence>
<dbReference type="SUPFAM" id="SSF52540">
    <property type="entry name" value="P-loop containing nucleoside triphosphate hydrolases"/>
    <property type="match status" value="1"/>
</dbReference>
<name>A0A848BR42_9FIRM</name>
<evidence type="ECO:0000256" key="4">
    <source>
        <dbReference type="ARBA" id="ARBA00022670"/>
    </source>
</evidence>
<keyword evidence="7 15" id="KW-0547">Nucleotide-binding</keyword>
<keyword evidence="12 15" id="KW-0482">Metalloprotease</keyword>
<dbReference type="EC" id="3.4.24.-" evidence="15"/>
<dbReference type="GO" id="GO:0006508">
    <property type="term" value="P:proteolysis"/>
    <property type="evidence" value="ECO:0007669"/>
    <property type="project" value="UniProtKB-KW"/>
</dbReference>
<keyword evidence="6 15" id="KW-0479">Metal-binding</keyword>
<evidence type="ECO:0000256" key="6">
    <source>
        <dbReference type="ARBA" id="ARBA00022723"/>
    </source>
</evidence>
<feature type="transmembrane region" description="Helical" evidence="15">
    <location>
        <begin position="102"/>
        <end position="123"/>
    </location>
</feature>
<dbReference type="InterPro" id="IPR005936">
    <property type="entry name" value="FtsH"/>
</dbReference>
<gene>
    <name evidence="15" type="primary">ftsH</name>
    <name evidence="19" type="ORF">HF872_03665</name>
</gene>